<dbReference type="GO" id="GO:0009306">
    <property type="term" value="P:protein secretion"/>
    <property type="evidence" value="ECO:0007669"/>
    <property type="project" value="InterPro"/>
</dbReference>
<sequence length="102" mass="10220">MGSGFDVDVAAVRVHAHTVATISTRVGSATGSARSVSDGAYGLIGQFFATAITGACGDVLDGVRKVATAVDDVRAGLETVAREYERTDAGNAATFAGREAGA</sequence>
<dbReference type="EMBL" id="FMZZ01000009">
    <property type="protein sequence ID" value="SDD28924.1"/>
    <property type="molecule type" value="Genomic_DNA"/>
</dbReference>
<evidence type="ECO:0000313" key="2">
    <source>
        <dbReference type="Proteomes" id="UP000199501"/>
    </source>
</evidence>
<dbReference type="AlphaFoldDB" id="A0A1G6TJ86"/>
<dbReference type="STRING" id="1271860.SAMN05216174_109165"/>
<organism evidence="1 2">
    <name type="scientific">Actinokineospora iranica</name>
    <dbReference type="NCBI Taxonomy" id="1271860"/>
    <lineage>
        <taxon>Bacteria</taxon>
        <taxon>Bacillati</taxon>
        <taxon>Actinomycetota</taxon>
        <taxon>Actinomycetes</taxon>
        <taxon>Pseudonocardiales</taxon>
        <taxon>Pseudonocardiaceae</taxon>
        <taxon>Actinokineospora</taxon>
    </lineage>
</organism>
<keyword evidence="2" id="KW-1185">Reference proteome</keyword>
<accession>A0A1G6TJ86</accession>
<name>A0A1G6TJ86_9PSEU</name>
<reference evidence="2" key="1">
    <citation type="submission" date="2016-10" db="EMBL/GenBank/DDBJ databases">
        <authorList>
            <person name="Varghese N."/>
            <person name="Submissions S."/>
        </authorList>
    </citation>
    <scope>NUCLEOTIDE SEQUENCE [LARGE SCALE GENOMIC DNA]</scope>
    <source>
        <strain evidence="2">IBRC-M 10403</strain>
    </source>
</reference>
<dbReference type="InterPro" id="IPR022536">
    <property type="entry name" value="EspC"/>
</dbReference>
<dbReference type="Proteomes" id="UP000199501">
    <property type="component" value="Unassembled WGS sequence"/>
</dbReference>
<gene>
    <name evidence="1" type="ORF">SAMN05216174_109165</name>
</gene>
<dbReference type="Pfam" id="PF10824">
    <property type="entry name" value="T7SS_ESX_EspC"/>
    <property type="match status" value="1"/>
</dbReference>
<dbReference type="OrthoDB" id="3693305at2"/>
<proteinExistence type="predicted"/>
<protein>
    <submittedName>
        <fullName evidence="1">Excreted virulence factor EspC, type VII ESX diderm</fullName>
    </submittedName>
</protein>
<evidence type="ECO:0000313" key="1">
    <source>
        <dbReference type="EMBL" id="SDD28924.1"/>
    </source>
</evidence>
<dbReference type="RefSeq" id="WP_091452867.1">
    <property type="nucleotide sequence ID" value="NZ_FMZZ01000009.1"/>
</dbReference>